<gene>
    <name evidence="3" type="ORF">J5Y10_08825</name>
</gene>
<evidence type="ECO:0000313" key="3">
    <source>
        <dbReference type="EMBL" id="MBP0492880.1"/>
    </source>
</evidence>
<dbReference type="RefSeq" id="WP_209372754.1">
    <property type="nucleotide sequence ID" value="NZ_JAGIZA010000004.1"/>
</dbReference>
<dbReference type="Pfam" id="PF18013">
    <property type="entry name" value="Phage_lysozyme2"/>
    <property type="match status" value="1"/>
</dbReference>
<dbReference type="Gene3D" id="1.10.530.10">
    <property type="match status" value="1"/>
</dbReference>
<feature type="region of interest" description="Disordered" evidence="1">
    <location>
        <begin position="636"/>
        <end position="658"/>
    </location>
</feature>
<comment type="caution">
    <text evidence="3">The sequence shown here is derived from an EMBL/GenBank/DDBJ whole genome shotgun (WGS) entry which is preliminary data.</text>
</comment>
<name>A0A940S5F1_9PROT</name>
<dbReference type="Pfam" id="PF10076">
    <property type="entry name" value="Phage_Mu_Gp48"/>
    <property type="match status" value="1"/>
</dbReference>
<evidence type="ECO:0000313" key="4">
    <source>
        <dbReference type="Proteomes" id="UP000677537"/>
    </source>
</evidence>
<proteinExistence type="predicted"/>
<dbReference type="AlphaFoldDB" id="A0A940S5F1"/>
<evidence type="ECO:0000256" key="1">
    <source>
        <dbReference type="SAM" id="MobiDB-lite"/>
    </source>
</evidence>
<dbReference type="Proteomes" id="UP000677537">
    <property type="component" value="Unassembled WGS sequence"/>
</dbReference>
<evidence type="ECO:0000259" key="2">
    <source>
        <dbReference type="Pfam" id="PF18013"/>
    </source>
</evidence>
<sequence length="858" mass="91092">MATATAGALSVSISAIDLFTKPTGRMTTSANRLGQSVRRVGAELGRGLQFDRISRGARSAAANIGAIVPPLSAITAAGTVAGVYRLAAGWSRANAELGRLATRTKTAVPDMNGLQAAAQIAGASAEDVAQGMVGLGDAVTDAVGGRDDTAAAYLRMLGISMRDASGRARTAADVLPEVAEGLTKIGDPALQARVMGALRLPPGLIPMLSRGKRGLADLRAEAESFGATSEEGARAARDFEAAQARLNLAGTGLANTFAARLAPALTPALNRFATWISSSRVWLGLKLDQGISAVSGALERAPWEEIGKNLGVVTGGVGTLVSGLGDLAFPKGFGVELEEITRKWGEWVGAVNRFAESPVGRWWFDANAPTPGGGIGSLGEDTTPQAEAEAKQRRAETDGQDYVPRRRDDWIGRPWNWLLDRGRESAERRAAASPQDDTERGLKSWADIGDRLAMLLGVMNRPERVTGMASGSDRRRAQDDVGGFQRRTFGDEEATARQRTAFDRLKGHGWTDEQAAGILANLRHESGRGLDNAAVGDQGKAYGIAQWHADRQENFRRWAGKPIQGSSLEEQIDFINYELTRGDERPAGNLLRRQTTAAGAGQVVSQYYERPKHVLGEANARGDTAAGMLPRLRAAPPAAAPASAGPLPPAAAPMASDRQRLDVRVTVQGQGTVQALMPTGPIWPRALGTDQETVGRGLVPSVTRVCNAARMLVTGAFPGTALQMLPEWEMTLGLPDACTGQPDTLQGRRRQVVARLAAQGGQSRRYFIGQAAQLGYAITIEEFAPARADELVADAPAYDPVWAYTWRVHAPETTVTEFGADESAADEPLAAWGNQALECRLRSIRPGHTTLQFAYGSS</sequence>
<feature type="domain" description="Phage tail lysozyme" evidence="2">
    <location>
        <begin position="497"/>
        <end position="628"/>
    </location>
</feature>
<dbReference type="EMBL" id="JAGIZA010000004">
    <property type="protein sequence ID" value="MBP0492880.1"/>
    <property type="molecule type" value="Genomic_DNA"/>
</dbReference>
<protein>
    <submittedName>
        <fullName evidence="3">DUF2313 domain-containing protein</fullName>
    </submittedName>
</protein>
<feature type="region of interest" description="Disordered" evidence="1">
    <location>
        <begin position="371"/>
        <end position="400"/>
    </location>
</feature>
<accession>A0A940S5F1</accession>
<feature type="compositionally biased region" description="Low complexity" evidence="1">
    <location>
        <begin position="636"/>
        <end position="645"/>
    </location>
</feature>
<organism evidence="3 4">
    <name type="scientific">Roseomonas indoligenes</name>
    <dbReference type="NCBI Taxonomy" id="2820811"/>
    <lineage>
        <taxon>Bacteria</taxon>
        <taxon>Pseudomonadati</taxon>
        <taxon>Pseudomonadota</taxon>
        <taxon>Alphaproteobacteria</taxon>
        <taxon>Acetobacterales</taxon>
        <taxon>Roseomonadaceae</taxon>
        <taxon>Roseomonas</taxon>
    </lineage>
</organism>
<reference evidence="3" key="1">
    <citation type="submission" date="2021-03" db="EMBL/GenBank/DDBJ databases">
        <authorList>
            <person name="So Y."/>
        </authorList>
    </citation>
    <scope>NUCLEOTIDE SEQUENCE</scope>
    <source>
        <strain evidence="3">SG15</strain>
    </source>
</reference>
<feature type="compositionally biased region" description="Basic and acidic residues" evidence="1">
    <location>
        <begin position="388"/>
        <end position="400"/>
    </location>
</feature>
<keyword evidence="4" id="KW-1185">Reference proteome</keyword>
<dbReference type="InterPro" id="IPR041219">
    <property type="entry name" value="Phage_lysozyme2"/>
</dbReference>
<dbReference type="InterPro" id="IPR018755">
    <property type="entry name" value="Phage_Mu_Gp48"/>
</dbReference>